<dbReference type="Pfam" id="PF20160">
    <property type="entry name" value="C-JID"/>
    <property type="match status" value="1"/>
</dbReference>
<comment type="caution">
    <text evidence="9">The sequence shown here is derived from an EMBL/GenBank/DDBJ whole genome shotgun (WGS) entry which is preliminary data.</text>
</comment>
<dbReference type="SUPFAM" id="SSF52540">
    <property type="entry name" value="P-loop containing nucleoside triphosphate hydrolases"/>
    <property type="match status" value="1"/>
</dbReference>
<dbReference type="Gene3D" id="3.40.50.300">
    <property type="entry name" value="P-loop containing nucleotide triphosphate hydrolases"/>
    <property type="match status" value="1"/>
</dbReference>
<dbReference type="InterPro" id="IPR035897">
    <property type="entry name" value="Toll_tir_struct_dom_sf"/>
</dbReference>
<keyword evidence="3" id="KW-0677">Repeat</keyword>
<dbReference type="InterPro" id="IPR042197">
    <property type="entry name" value="Apaf_helical"/>
</dbReference>
<keyword evidence="4" id="KW-0378">Hydrolase</keyword>
<protein>
    <recommendedName>
        <fullName evidence="1">ADP-ribosyl cyclase/cyclic ADP-ribose hydrolase</fullName>
        <ecNumber evidence="1">3.2.2.6</ecNumber>
    </recommendedName>
</protein>
<dbReference type="FunFam" id="3.40.50.10140:FF:000007">
    <property type="entry name" value="Disease resistance protein (TIR-NBS-LRR class)"/>
    <property type="match status" value="1"/>
</dbReference>
<dbReference type="PROSITE" id="PS50104">
    <property type="entry name" value="TIR"/>
    <property type="match status" value="1"/>
</dbReference>
<dbReference type="InterPro" id="IPR000157">
    <property type="entry name" value="TIR_dom"/>
</dbReference>
<dbReference type="InterPro" id="IPR058192">
    <property type="entry name" value="WHD_ROQ1-like"/>
</dbReference>
<evidence type="ECO:0000256" key="6">
    <source>
        <dbReference type="ARBA" id="ARBA00023027"/>
    </source>
</evidence>
<dbReference type="Pfam" id="PF01582">
    <property type="entry name" value="TIR"/>
    <property type="match status" value="1"/>
</dbReference>
<dbReference type="EMBL" id="SDMP01000018">
    <property type="protein sequence ID" value="RYQ97203.1"/>
    <property type="molecule type" value="Genomic_DNA"/>
</dbReference>
<evidence type="ECO:0000256" key="1">
    <source>
        <dbReference type="ARBA" id="ARBA00011982"/>
    </source>
</evidence>
<evidence type="ECO:0000259" key="8">
    <source>
        <dbReference type="PROSITE" id="PS50104"/>
    </source>
</evidence>
<keyword evidence="10" id="KW-1185">Reference proteome</keyword>
<keyword evidence="5" id="KW-0611">Plant defense</keyword>
<dbReference type="SUPFAM" id="SSF52200">
    <property type="entry name" value="Toll/Interleukin receptor TIR domain"/>
    <property type="match status" value="1"/>
</dbReference>
<dbReference type="GO" id="GO:0043531">
    <property type="term" value="F:ADP binding"/>
    <property type="evidence" value="ECO:0007669"/>
    <property type="project" value="InterPro"/>
</dbReference>
<dbReference type="PRINTS" id="PR00364">
    <property type="entry name" value="DISEASERSIST"/>
</dbReference>
<proteinExistence type="predicted"/>
<dbReference type="Pfam" id="PF23282">
    <property type="entry name" value="WHD_ROQ1"/>
    <property type="match status" value="1"/>
</dbReference>
<dbReference type="InterPro" id="IPR036390">
    <property type="entry name" value="WH_DNA-bd_sf"/>
</dbReference>
<evidence type="ECO:0000256" key="5">
    <source>
        <dbReference type="ARBA" id="ARBA00022821"/>
    </source>
</evidence>
<dbReference type="PANTHER" id="PTHR11017:SF290">
    <property type="entry name" value="ADP-RIBOSYL CYCLASE_CYCLIC ADP-RIBOSE HYDROLASE"/>
    <property type="match status" value="1"/>
</dbReference>
<dbReference type="GO" id="GO:0007165">
    <property type="term" value="P:signal transduction"/>
    <property type="evidence" value="ECO:0007669"/>
    <property type="project" value="InterPro"/>
</dbReference>
<dbReference type="SMART" id="SM00255">
    <property type="entry name" value="TIR"/>
    <property type="match status" value="1"/>
</dbReference>
<dbReference type="EC" id="3.2.2.6" evidence="1"/>
<dbReference type="SUPFAM" id="SSF46785">
    <property type="entry name" value="Winged helix' DNA-binding domain"/>
    <property type="match status" value="1"/>
</dbReference>
<comment type="catalytic activity">
    <reaction evidence="7">
        <text>NAD(+) + H2O = ADP-D-ribose + nicotinamide + H(+)</text>
        <dbReference type="Rhea" id="RHEA:16301"/>
        <dbReference type="ChEBI" id="CHEBI:15377"/>
        <dbReference type="ChEBI" id="CHEBI:15378"/>
        <dbReference type="ChEBI" id="CHEBI:17154"/>
        <dbReference type="ChEBI" id="CHEBI:57540"/>
        <dbReference type="ChEBI" id="CHEBI:57967"/>
        <dbReference type="EC" id="3.2.2.6"/>
    </reaction>
    <physiologicalReaction direction="left-to-right" evidence="7">
        <dbReference type="Rhea" id="RHEA:16302"/>
    </physiologicalReaction>
</comment>
<evidence type="ECO:0000256" key="4">
    <source>
        <dbReference type="ARBA" id="ARBA00022801"/>
    </source>
</evidence>
<sequence length="1077" mass="123229">MTSRPMDSSNRIESSSATAPRRICKCDVFISFRGPDTRNTLVDHLYNHLIRKGIFTFKDDKTLEQGQPISSQLLQAIRDSRISIVVFSPDYAASTWCLDEMAAIVDCQREFNQAVFPVFYDVDPSHVRKQNGVYQEAFISHSQKFTQDPAKVQRWKSAMTTLANSVGWDVRNKPEFGEIEKIVQKIVKTLNHKFSGFVDDLIGMQPRVEGLEKLLKLRSEDDGFRVLGLWGMGGIGKTTHATALYDRISYQFDASCFVENVSKLYNDGGAMAIQKQILRQALDEKNLDTYSPSEISGIITNRLHSIKVLVVLDNVDHLKQLEELAINPKLLCEGSRIIITTRDEHILKAYGADDVHNVPLLSDKEAHELFSRKAFKREGPSNHCEELIPEVLKYAQRHPLTIRVVGSFLCSRNAAQWRDALDRLRNNQEDEITNVLRISYDGLKYEEQEIFLHIACFFRGEREDYVKRILDVCGLHPIIGISVIAEKSLITIRNQEIHMHEMLQELGKKIVREKYPQEPGSWSRIWSYKDFHRVLMSETGKNKIKAIVLDVKEDITECNELTEGLSKMKYLELLIIHQKEYYSGGPIRSLSNYLKYLSWHDYPFPSLPSVFHPSQSLVEMNLPGSSIKRLWEGRKNFVYLTRIDLSNSKELTEMPNFECCTNLKRLDLSGCTKLQQIHPSIGFLTRLVYLNLRDCSSLVSLNFGDDKCKLSSLIVLHLSGCTKLKSTPDFSGLLNLEYLDLEQCTSLVYMHNSIWALEKLRSLSLRDNINLKGGPNGMACMTSLHTLDFQGCSNLSELRLVISRHETVRHYSTLREAIHSQVLEALTFLDLGFCNLSKVPEDIGELKGCGFDIVIPGNEIPSWYFNHQFEGGTAIRIVDTDVDDNCIGFTFCVAFCVTNPSAVSSSSHNRLSTSLPSPLYLSFESEQAEEIFCMPCHLDCNPQFKTARKQNFDHVWIIYISRPHCHFVKTGANITFKACPGIEMKNWGLQMVFKQHIEAIKRNLKRQSKVDPFYYLMDDPEIQLHDYRLVIEDVHESYNTSIGPKIQLPYNWYVTDEEERENMEAKGKEINLANIGL</sequence>
<dbReference type="GO" id="GO:0006952">
    <property type="term" value="P:defense response"/>
    <property type="evidence" value="ECO:0007669"/>
    <property type="project" value="UniProtKB-KW"/>
</dbReference>
<dbReference type="GO" id="GO:0061809">
    <property type="term" value="F:NAD+ nucleosidase activity, cyclic ADP-ribose generating"/>
    <property type="evidence" value="ECO:0007669"/>
    <property type="project" value="UniProtKB-EC"/>
</dbReference>
<feature type="domain" description="TIR" evidence="8">
    <location>
        <begin position="24"/>
        <end position="190"/>
    </location>
</feature>
<accession>A0A444Y5M5</accession>
<evidence type="ECO:0000313" key="9">
    <source>
        <dbReference type="EMBL" id="RYQ97203.1"/>
    </source>
</evidence>
<keyword evidence="2" id="KW-0433">Leucine-rich repeat</keyword>
<dbReference type="Gene3D" id="1.10.8.430">
    <property type="entry name" value="Helical domain of apoptotic protease-activating factors"/>
    <property type="match status" value="1"/>
</dbReference>
<reference evidence="9 10" key="1">
    <citation type="submission" date="2019-01" db="EMBL/GenBank/DDBJ databases">
        <title>Sequencing of cultivated peanut Arachis hypogaea provides insights into genome evolution and oil improvement.</title>
        <authorList>
            <person name="Chen X."/>
        </authorList>
    </citation>
    <scope>NUCLEOTIDE SEQUENCE [LARGE SCALE GENOMIC DNA]</scope>
    <source>
        <strain evidence="10">cv. Fuhuasheng</strain>
        <tissue evidence="9">Leaves</tissue>
    </source>
</reference>
<dbReference type="AlphaFoldDB" id="A0A444Y5M5"/>
<evidence type="ECO:0000313" key="10">
    <source>
        <dbReference type="Proteomes" id="UP000289738"/>
    </source>
</evidence>
<dbReference type="SUPFAM" id="SSF52058">
    <property type="entry name" value="L domain-like"/>
    <property type="match status" value="1"/>
</dbReference>
<dbReference type="STRING" id="3818.A0A444Y5M5"/>
<evidence type="ECO:0000256" key="3">
    <source>
        <dbReference type="ARBA" id="ARBA00022737"/>
    </source>
</evidence>
<evidence type="ECO:0000256" key="7">
    <source>
        <dbReference type="ARBA" id="ARBA00047304"/>
    </source>
</evidence>
<keyword evidence="6" id="KW-0520">NAD</keyword>
<dbReference type="Proteomes" id="UP000289738">
    <property type="component" value="Chromosome B08"/>
</dbReference>
<organism evidence="9 10">
    <name type="scientific">Arachis hypogaea</name>
    <name type="common">Peanut</name>
    <dbReference type="NCBI Taxonomy" id="3818"/>
    <lineage>
        <taxon>Eukaryota</taxon>
        <taxon>Viridiplantae</taxon>
        <taxon>Streptophyta</taxon>
        <taxon>Embryophyta</taxon>
        <taxon>Tracheophyta</taxon>
        <taxon>Spermatophyta</taxon>
        <taxon>Magnoliopsida</taxon>
        <taxon>eudicotyledons</taxon>
        <taxon>Gunneridae</taxon>
        <taxon>Pentapetalae</taxon>
        <taxon>rosids</taxon>
        <taxon>fabids</taxon>
        <taxon>Fabales</taxon>
        <taxon>Fabaceae</taxon>
        <taxon>Papilionoideae</taxon>
        <taxon>50 kb inversion clade</taxon>
        <taxon>dalbergioids sensu lato</taxon>
        <taxon>Dalbergieae</taxon>
        <taxon>Pterocarpus clade</taxon>
        <taxon>Arachis</taxon>
    </lineage>
</organism>
<name>A0A444Y5M5_ARAHY</name>
<dbReference type="InterPro" id="IPR027417">
    <property type="entry name" value="P-loop_NTPase"/>
</dbReference>
<dbReference type="InterPro" id="IPR002182">
    <property type="entry name" value="NB-ARC"/>
</dbReference>
<dbReference type="PANTHER" id="PTHR11017">
    <property type="entry name" value="LEUCINE-RICH REPEAT-CONTAINING PROTEIN"/>
    <property type="match status" value="1"/>
</dbReference>
<dbReference type="Gene3D" id="3.40.50.10140">
    <property type="entry name" value="Toll/interleukin-1 receptor homology (TIR) domain"/>
    <property type="match status" value="1"/>
</dbReference>
<evidence type="ECO:0000256" key="2">
    <source>
        <dbReference type="ARBA" id="ARBA00022614"/>
    </source>
</evidence>
<dbReference type="Pfam" id="PF00931">
    <property type="entry name" value="NB-ARC"/>
    <property type="match status" value="1"/>
</dbReference>
<dbReference type="InterPro" id="IPR044974">
    <property type="entry name" value="Disease_R_plants"/>
</dbReference>
<dbReference type="Gene3D" id="3.80.10.10">
    <property type="entry name" value="Ribonuclease Inhibitor"/>
    <property type="match status" value="1"/>
</dbReference>
<gene>
    <name evidence="9" type="ORF">Ahy_B08g093222</name>
</gene>
<dbReference type="InterPro" id="IPR045344">
    <property type="entry name" value="C-JID"/>
</dbReference>
<dbReference type="InterPro" id="IPR032675">
    <property type="entry name" value="LRR_dom_sf"/>
</dbReference>